<dbReference type="EMBL" id="BLAF01000004">
    <property type="protein sequence ID" value="GES17211.1"/>
    <property type="molecule type" value="Genomic_DNA"/>
</dbReference>
<dbReference type="Proteomes" id="UP000377595">
    <property type="component" value="Unassembled WGS sequence"/>
</dbReference>
<comment type="caution">
    <text evidence="5">The sequence shown here is derived from an EMBL/GenBank/DDBJ whole genome shotgun (WGS) entry which is preliminary data.</text>
</comment>
<feature type="domain" description="HTH lacI-type" evidence="4">
    <location>
        <begin position="1"/>
        <end position="50"/>
    </location>
</feature>
<organism evidence="5 6">
    <name type="scientific">Acrocarpospora pleiomorpha</name>
    <dbReference type="NCBI Taxonomy" id="90975"/>
    <lineage>
        <taxon>Bacteria</taxon>
        <taxon>Bacillati</taxon>
        <taxon>Actinomycetota</taxon>
        <taxon>Actinomycetes</taxon>
        <taxon>Streptosporangiales</taxon>
        <taxon>Streptosporangiaceae</taxon>
        <taxon>Acrocarpospora</taxon>
    </lineage>
</organism>
<proteinExistence type="predicted"/>
<dbReference type="AlphaFoldDB" id="A0A5M3XCH1"/>
<dbReference type="Gene3D" id="3.40.50.2300">
    <property type="match status" value="2"/>
</dbReference>
<keyword evidence="3" id="KW-0804">Transcription</keyword>
<evidence type="ECO:0000256" key="2">
    <source>
        <dbReference type="ARBA" id="ARBA00023125"/>
    </source>
</evidence>
<dbReference type="PANTHER" id="PTHR30146:SF109">
    <property type="entry name" value="HTH-TYPE TRANSCRIPTIONAL REGULATOR GALS"/>
    <property type="match status" value="1"/>
</dbReference>
<dbReference type="Pfam" id="PF00356">
    <property type="entry name" value="LacI"/>
    <property type="match status" value="1"/>
</dbReference>
<name>A0A5M3XCH1_9ACTN</name>
<dbReference type="InterPro" id="IPR001761">
    <property type="entry name" value="Peripla_BP/Lac1_sug-bd_dom"/>
</dbReference>
<dbReference type="SUPFAM" id="SSF47413">
    <property type="entry name" value="lambda repressor-like DNA-binding domains"/>
    <property type="match status" value="1"/>
</dbReference>
<dbReference type="SMART" id="SM00354">
    <property type="entry name" value="HTH_LACI"/>
    <property type="match status" value="1"/>
</dbReference>
<keyword evidence="2" id="KW-0238">DNA-binding</keyword>
<evidence type="ECO:0000256" key="1">
    <source>
        <dbReference type="ARBA" id="ARBA00023015"/>
    </source>
</evidence>
<dbReference type="SUPFAM" id="SSF53822">
    <property type="entry name" value="Periplasmic binding protein-like I"/>
    <property type="match status" value="1"/>
</dbReference>
<sequence>MARAVGVTPATVSYALNGLPGVSEELRDQIKAVADEMGFRPSRLAVGLRLGRTNTLGLLLPDVANPFYPELASGVIEGASAEGMQVFVAQVGLDGRDHASAVSALVDSHCEGLLFTAVLPHDIPMLTDLRARGVPFGLINRRIEGLDADWVGIDDFAAARELTSLVLEGRQSVAVFGGPERSSVSAGRAAGARAALAAAGRTPLPDGMVGDLTRESGVERARALFDARGPVDLVVCGNDVIALGVMDVCHERGLAVPDDVAVTGFDDMSFASAGPLRLTTVEVPRHEMGRQAVAGLRRRMLGFTGEPQVVELPYTVRRRNTA</sequence>
<dbReference type="CDD" id="cd06267">
    <property type="entry name" value="PBP1_LacI_sugar_binding-like"/>
    <property type="match status" value="1"/>
</dbReference>
<dbReference type="GO" id="GO:0000976">
    <property type="term" value="F:transcription cis-regulatory region binding"/>
    <property type="evidence" value="ECO:0007669"/>
    <property type="project" value="TreeGrafter"/>
</dbReference>
<reference evidence="5 6" key="1">
    <citation type="submission" date="2019-10" db="EMBL/GenBank/DDBJ databases">
        <title>Whole genome shotgun sequence of Acrocarpospora pleiomorpha NBRC 16267.</title>
        <authorList>
            <person name="Ichikawa N."/>
            <person name="Kimura A."/>
            <person name="Kitahashi Y."/>
            <person name="Komaki H."/>
            <person name="Oguchi A."/>
        </authorList>
    </citation>
    <scope>NUCLEOTIDE SEQUENCE [LARGE SCALE GENOMIC DNA]</scope>
    <source>
        <strain evidence="5 6">NBRC 16267</strain>
    </source>
</reference>
<dbReference type="Pfam" id="PF00532">
    <property type="entry name" value="Peripla_BP_1"/>
    <property type="match status" value="1"/>
</dbReference>
<dbReference type="CDD" id="cd01392">
    <property type="entry name" value="HTH_LacI"/>
    <property type="match status" value="1"/>
</dbReference>
<dbReference type="RefSeq" id="WP_218038034.1">
    <property type="nucleotide sequence ID" value="NZ_BAAAHM010000001.1"/>
</dbReference>
<dbReference type="GO" id="GO:0003700">
    <property type="term" value="F:DNA-binding transcription factor activity"/>
    <property type="evidence" value="ECO:0007669"/>
    <property type="project" value="TreeGrafter"/>
</dbReference>
<evidence type="ECO:0000313" key="5">
    <source>
        <dbReference type="EMBL" id="GES17211.1"/>
    </source>
</evidence>
<keyword evidence="6" id="KW-1185">Reference proteome</keyword>
<gene>
    <name evidence="5" type="ORF">Aple_001060</name>
</gene>
<keyword evidence="1" id="KW-0805">Transcription regulation</keyword>
<evidence type="ECO:0000256" key="3">
    <source>
        <dbReference type="ARBA" id="ARBA00023163"/>
    </source>
</evidence>
<dbReference type="InterPro" id="IPR000843">
    <property type="entry name" value="HTH_LacI"/>
</dbReference>
<dbReference type="Gene3D" id="1.10.260.40">
    <property type="entry name" value="lambda repressor-like DNA-binding domains"/>
    <property type="match status" value="1"/>
</dbReference>
<evidence type="ECO:0000259" key="4">
    <source>
        <dbReference type="PROSITE" id="PS50932"/>
    </source>
</evidence>
<dbReference type="InterPro" id="IPR010982">
    <property type="entry name" value="Lambda_DNA-bd_dom_sf"/>
</dbReference>
<dbReference type="InterPro" id="IPR028082">
    <property type="entry name" value="Peripla_BP_I"/>
</dbReference>
<dbReference type="PANTHER" id="PTHR30146">
    <property type="entry name" value="LACI-RELATED TRANSCRIPTIONAL REPRESSOR"/>
    <property type="match status" value="1"/>
</dbReference>
<accession>A0A5M3XCH1</accession>
<protein>
    <submittedName>
        <fullName evidence="5">LacI family transcriptional regulator</fullName>
    </submittedName>
</protein>
<evidence type="ECO:0000313" key="6">
    <source>
        <dbReference type="Proteomes" id="UP000377595"/>
    </source>
</evidence>
<dbReference type="PROSITE" id="PS50932">
    <property type="entry name" value="HTH_LACI_2"/>
    <property type="match status" value="1"/>
</dbReference>